<dbReference type="Proteomes" id="UP000201191">
    <property type="component" value="Segment"/>
</dbReference>
<gene>
    <name evidence="1" type="ORF">YSLV5_ORF25</name>
</gene>
<dbReference type="GeneID" id="26131770"/>
<proteinExistence type="predicted"/>
<keyword evidence="2" id="KW-1185">Reference proteome</keyword>
<evidence type="ECO:0000313" key="2">
    <source>
        <dbReference type="Proteomes" id="UP000201191"/>
    </source>
</evidence>
<reference evidence="1 2" key="1">
    <citation type="journal article" date="2014" name="J. Virol.">
        <title>Three novel virophage genomes discovered from Yellowstone Lake metagenomes.</title>
        <authorList>
            <person name="Zhou J."/>
            <person name="Sun D."/>
            <person name="Childers A."/>
            <person name="McDermott T.R."/>
            <person name="Wang Y."/>
            <person name="Liles M.R."/>
        </authorList>
    </citation>
    <scope>NUCLEOTIDE SEQUENCE [LARGE SCALE GENOMIC DNA]</scope>
</reference>
<evidence type="ECO:0000313" key="1">
    <source>
        <dbReference type="EMBL" id="AIW01883.1"/>
    </source>
</evidence>
<protein>
    <submittedName>
        <fullName evidence="1">Uncharacterized protein</fullName>
    </submittedName>
</protein>
<organism evidence="1 2">
    <name type="scientific">Yellowstone Lake virophage 5</name>
    <dbReference type="NCBI Taxonomy" id="1557033"/>
    <lineage>
        <taxon>Viruses</taxon>
        <taxon>Varidnaviria</taxon>
        <taxon>Bamfordvirae</taxon>
        <taxon>Preplasmiviricota</taxon>
        <taxon>Polisuviricotina</taxon>
        <taxon>Virophaviricetes</taxon>
        <taxon>Priklausovirales</taxon>
        <taxon>Burtonviroviridae</taxon>
        <taxon>Burquivirus</taxon>
        <taxon>Burquivirus flavolapense</taxon>
    </lineage>
</organism>
<name>A0A0A0RK62_9VIRU</name>
<dbReference type="KEGG" id="vg:26131770"/>
<accession>A0A0A0RK62</accession>
<dbReference type="EMBL" id="KM502589">
    <property type="protein sequence ID" value="AIW01883.1"/>
    <property type="molecule type" value="Genomic_DNA"/>
</dbReference>
<dbReference type="RefSeq" id="YP_009177808.1">
    <property type="nucleotide sequence ID" value="NC_028269.1"/>
</dbReference>
<sequence>MNVMNIFPLRSGGENRVVEIGASEETKFGYVEKHRGIPPPKEEGMSSALWSFDLDTGTVSLDSIVGKAVHHSCVGTEKNGINMKVKAVKAQEKARLTLAKRRAVAEIKRALGGAGGE</sequence>